<accession>A0AAW1UVZ9</accession>
<proteinExistence type="predicted"/>
<comment type="caution">
    <text evidence="2">The sequence shown here is derived from an EMBL/GenBank/DDBJ whole genome shotgun (WGS) entry which is preliminary data.</text>
</comment>
<evidence type="ECO:0000256" key="1">
    <source>
        <dbReference type="SAM" id="MobiDB-lite"/>
    </source>
</evidence>
<name>A0AAW1UVZ9_9CUCU</name>
<gene>
    <name evidence="2" type="ORF">WA026_009292</name>
</gene>
<keyword evidence="3" id="KW-1185">Reference proteome</keyword>
<organism evidence="2 3">
    <name type="scientific">Henosepilachna vigintioctopunctata</name>
    <dbReference type="NCBI Taxonomy" id="420089"/>
    <lineage>
        <taxon>Eukaryota</taxon>
        <taxon>Metazoa</taxon>
        <taxon>Ecdysozoa</taxon>
        <taxon>Arthropoda</taxon>
        <taxon>Hexapoda</taxon>
        <taxon>Insecta</taxon>
        <taxon>Pterygota</taxon>
        <taxon>Neoptera</taxon>
        <taxon>Endopterygota</taxon>
        <taxon>Coleoptera</taxon>
        <taxon>Polyphaga</taxon>
        <taxon>Cucujiformia</taxon>
        <taxon>Coccinelloidea</taxon>
        <taxon>Coccinellidae</taxon>
        <taxon>Epilachninae</taxon>
        <taxon>Epilachnini</taxon>
        <taxon>Henosepilachna</taxon>
    </lineage>
</organism>
<feature type="region of interest" description="Disordered" evidence="1">
    <location>
        <begin position="68"/>
        <end position="101"/>
    </location>
</feature>
<evidence type="ECO:0000313" key="3">
    <source>
        <dbReference type="Proteomes" id="UP001431783"/>
    </source>
</evidence>
<dbReference type="EMBL" id="JARQZJ010000094">
    <property type="protein sequence ID" value="KAK9885069.1"/>
    <property type="molecule type" value="Genomic_DNA"/>
</dbReference>
<reference evidence="2 3" key="1">
    <citation type="submission" date="2023-03" db="EMBL/GenBank/DDBJ databases">
        <title>Genome insight into feeding habits of ladybird beetles.</title>
        <authorList>
            <person name="Li H.-S."/>
            <person name="Huang Y.-H."/>
            <person name="Pang H."/>
        </authorList>
    </citation>
    <scope>NUCLEOTIDE SEQUENCE [LARGE SCALE GENOMIC DNA]</scope>
    <source>
        <strain evidence="2">SYSU_2023b</strain>
        <tissue evidence="2">Whole body</tissue>
    </source>
</reference>
<dbReference type="Proteomes" id="UP001431783">
    <property type="component" value="Unassembled WGS sequence"/>
</dbReference>
<evidence type="ECO:0000313" key="2">
    <source>
        <dbReference type="EMBL" id="KAK9885069.1"/>
    </source>
</evidence>
<sequence>MEDTWNGIPGGTSMSISKSCSTLQPKLLVSIRYERVNPTGFTVYATAEHELTSVPSLVRFLGLIWDTTPSTGPRSLRRSSRQIIPTSSEKRGPSSGGASAA</sequence>
<protein>
    <submittedName>
        <fullName evidence="2">Uncharacterized protein</fullName>
    </submittedName>
</protein>
<dbReference type="AlphaFoldDB" id="A0AAW1UVZ9"/>